<dbReference type="AlphaFoldDB" id="A0A4Y2CUH0"/>
<reference evidence="1 2" key="1">
    <citation type="journal article" date="2019" name="Sci. Rep.">
        <title>Orb-weaving spider Araneus ventricosus genome elucidates the spidroin gene catalogue.</title>
        <authorList>
            <person name="Kono N."/>
            <person name="Nakamura H."/>
            <person name="Ohtoshi R."/>
            <person name="Moran D.A.P."/>
            <person name="Shinohara A."/>
            <person name="Yoshida Y."/>
            <person name="Fujiwara M."/>
            <person name="Mori M."/>
            <person name="Tomita M."/>
            <person name="Arakawa K."/>
        </authorList>
    </citation>
    <scope>NUCLEOTIDE SEQUENCE [LARGE SCALE GENOMIC DNA]</scope>
</reference>
<name>A0A4Y2CUH0_ARAVE</name>
<proteinExistence type="predicted"/>
<sequence>MYAAGAEVLWTVRFHQFITKDSYLDIYGKFLLVLTRRSCGYCLQPRVLKMSSRVNETSSLTYTKNDCGFYFFLLDNGISRMIVYEVLGICDSSGRIEMATCSSHFEATLF</sequence>
<dbReference type="EMBL" id="BGPR01000235">
    <property type="protein sequence ID" value="GBM06915.1"/>
    <property type="molecule type" value="Genomic_DNA"/>
</dbReference>
<keyword evidence="2" id="KW-1185">Reference proteome</keyword>
<protein>
    <submittedName>
        <fullName evidence="1">Uncharacterized protein</fullName>
    </submittedName>
</protein>
<comment type="caution">
    <text evidence="1">The sequence shown here is derived from an EMBL/GenBank/DDBJ whole genome shotgun (WGS) entry which is preliminary data.</text>
</comment>
<gene>
    <name evidence="1" type="ORF">AVEN_147852_1</name>
</gene>
<organism evidence="1 2">
    <name type="scientific">Araneus ventricosus</name>
    <name type="common">Orbweaver spider</name>
    <name type="synonym">Epeira ventricosa</name>
    <dbReference type="NCBI Taxonomy" id="182803"/>
    <lineage>
        <taxon>Eukaryota</taxon>
        <taxon>Metazoa</taxon>
        <taxon>Ecdysozoa</taxon>
        <taxon>Arthropoda</taxon>
        <taxon>Chelicerata</taxon>
        <taxon>Arachnida</taxon>
        <taxon>Araneae</taxon>
        <taxon>Araneomorphae</taxon>
        <taxon>Entelegynae</taxon>
        <taxon>Araneoidea</taxon>
        <taxon>Araneidae</taxon>
        <taxon>Araneus</taxon>
    </lineage>
</organism>
<dbReference type="Proteomes" id="UP000499080">
    <property type="component" value="Unassembled WGS sequence"/>
</dbReference>
<accession>A0A4Y2CUH0</accession>
<evidence type="ECO:0000313" key="1">
    <source>
        <dbReference type="EMBL" id="GBM06915.1"/>
    </source>
</evidence>
<evidence type="ECO:0000313" key="2">
    <source>
        <dbReference type="Proteomes" id="UP000499080"/>
    </source>
</evidence>